<keyword evidence="1" id="KW-0812">Transmembrane</keyword>
<feature type="transmembrane region" description="Helical" evidence="1">
    <location>
        <begin position="109"/>
        <end position="134"/>
    </location>
</feature>
<evidence type="ECO:0000313" key="3">
    <source>
        <dbReference type="Proteomes" id="UP001280121"/>
    </source>
</evidence>
<feature type="transmembrane region" description="Helical" evidence="1">
    <location>
        <begin position="283"/>
        <end position="308"/>
    </location>
</feature>
<feature type="transmembrane region" description="Helical" evidence="1">
    <location>
        <begin position="248"/>
        <end position="271"/>
    </location>
</feature>
<accession>A0AAD9XQR0</accession>
<dbReference type="GO" id="GO:0016020">
    <property type="term" value="C:membrane"/>
    <property type="evidence" value="ECO:0007669"/>
    <property type="project" value="TreeGrafter"/>
</dbReference>
<reference evidence="2" key="1">
    <citation type="journal article" date="2023" name="Plant J.">
        <title>Genome sequences and population genomics provide insights into the demographic history, inbreeding, and mutation load of two 'living fossil' tree species of Dipteronia.</title>
        <authorList>
            <person name="Feng Y."/>
            <person name="Comes H.P."/>
            <person name="Chen J."/>
            <person name="Zhu S."/>
            <person name="Lu R."/>
            <person name="Zhang X."/>
            <person name="Li P."/>
            <person name="Qiu J."/>
            <person name="Olsen K.M."/>
            <person name="Qiu Y."/>
        </authorList>
    </citation>
    <scope>NUCLEOTIDE SEQUENCE</scope>
    <source>
        <tissue evidence="2">Leaf</tissue>
    </source>
</reference>
<feature type="transmembrane region" description="Helical" evidence="1">
    <location>
        <begin position="36"/>
        <end position="59"/>
    </location>
</feature>
<dbReference type="EMBL" id="JANJYI010000001">
    <property type="protein sequence ID" value="KAK2663741.1"/>
    <property type="molecule type" value="Genomic_DNA"/>
</dbReference>
<organism evidence="2 3">
    <name type="scientific">Dipteronia dyeriana</name>
    <dbReference type="NCBI Taxonomy" id="168575"/>
    <lineage>
        <taxon>Eukaryota</taxon>
        <taxon>Viridiplantae</taxon>
        <taxon>Streptophyta</taxon>
        <taxon>Embryophyta</taxon>
        <taxon>Tracheophyta</taxon>
        <taxon>Spermatophyta</taxon>
        <taxon>Magnoliopsida</taxon>
        <taxon>eudicotyledons</taxon>
        <taxon>Gunneridae</taxon>
        <taxon>Pentapetalae</taxon>
        <taxon>rosids</taxon>
        <taxon>malvids</taxon>
        <taxon>Sapindales</taxon>
        <taxon>Sapindaceae</taxon>
        <taxon>Hippocastanoideae</taxon>
        <taxon>Acereae</taxon>
        <taxon>Dipteronia</taxon>
    </lineage>
</organism>
<comment type="caution">
    <text evidence="2">The sequence shown here is derived from an EMBL/GenBank/DDBJ whole genome shotgun (WGS) entry which is preliminary data.</text>
</comment>
<protein>
    <submittedName>
        <fullName evidence="2">Uncharacterized protein</fullName>
    </submittedName>
</protein>
<name>A0AAD9XQR0_9ROSI</name>
<keyword evidence="1" id="KW-0472">Membrane</keyword>
<feature type="transmembrane region" description="Helical" evidence="1">
    <location>
        <begin position="215"/>
        <end position="242"/>
    </location>
</feature>
<feature type="transmembrane region" description="Helical" evidence="1">
    <location>
        <begin position="140"/>
        <end position="158"/>
    </location>
</feature>
<dbReference type="PANTHER" id="PTHR12242">
    <property type="entry name" value="OS02G0130600 PROTEIN-RELATED"/>
    <property type="match status" value="1"/>
</dbReference>
<dbReference type="Proteomes" id="UP001280121">
    <property type="component" value="Unassembled WGS sequence"/>
</dbReference>
<proteinExistence type="predicted"/>
<sequence>MASTTQRFVTASRGSTRISWHPNMTDVDTTTSSYWFNWRVTICTVWVFVSMVFASFLIWKYEGFRNSNRDNRGGGETPQQETAGSLYEDETWKPCLKGVHPAWLLAFRVIAFIVLLILVTVTACIDGGTIFYYYTQWTCTLITIYFGLGSFLSMYGCYQYHKSVSGDKVDNVEGDTEQGNFVAPSHGENSNNSSAKITNTLEESHPRRPAGMWGYIFQIIFQMSAGAVLLTDCVFWFIIVPFLEINNYGLNILVINMHTINAVFLLGDAALNCLRFPLFRVAYFFLWTVTFVIFQWILHAFVMLWWPYPFLDLSSSYAPLWYFSVALMHIPCYGVFALTIKLKHALLSKWFPDSYQCVR</sequence>
<evidence type="ECO:0000313" key="2">
    <source>
        <dbReference type="EMBL" id="KAK2663741.1"/>
    </source>
</evidence>
<dbReference type="PANTHER" id="PTHR12242:SF22">
    <property type="entry name" value="OS02G0130600 PROTEIN"/>
    <property type="match status" value="1"/>
</dbReference>
<evidence type="ECO:0000256" key="1">
    <source>
        <dbReference type="SAM" id="Phobius"/>
    </source>
</evidence>
<keyword evidence="3" id="KW-1185">Reference proteome</keyword>
<keyword evidence="1" id="KW-1133">Transmembrane helix</keyword>
<feature type="transmembrane region" description="Helical" evidence="1">
    <location>
        <begin position="320"/>
        <end position="340"/>
    </location>
</feature>
<dbReference type="AlphaFoldDB" id="A0AAD9XQR0"/>
<gene>
    <name evidence="2" type="ORF">Ddye_002315</name>
</gene>